<evidence type="ECO:0000256" key="5">
    <source>
        <dbReference type="ARBA" id="ARBA00023002"/>
    </source>
</evidence>
<dbReference type="PANTHER" id="PTHR11465:SF9">
    <property type="entry name" value="CATALASE"/>
    <property type="match status" value="1"/>
</dbReference>
<dbReference type="InterPro" id="IPR018028">
    <property type="entry name" value="Catalase"/>
</dbReference>
<dbReference type="InterPro" id="IPR024168">
    <property type="entry name" value="Catalase_SrpA-type_pred"/>
</dbReference>
<evidence type="ECO:0000256" key="8">
    <source>
        <dbReference type="PIRSR" id="PIRSR000296-1"/>
    </source>
</evidence>
<organism evidence="12 13">
    <name type="scientific">Beijerinckia indica subsp. indica (strain ATCC 9039 / DSM 1715 / NCIMB 8712)</name>
    <dbReference type="NCBI Taxonomy" id="395963"/>
    <lineage>
        <taxon>Bacteria</taxon>
        <taxon>Pseudomonadati</taxon>
        <taxon>Pseudomonadota</taxon>
        <taxon>Alphaproteobacteria</taxon>
        <taxon>Hyphomicrobiales</taxon>
        <taxon>Beijerinckiaceae</taxon>
        <taxon>Beijerinckia</taxon>
    </lineage>
</organism>
<dbReference type="PANTHER" id="PTHR11465">
    <property type="entry name" value="CATALASE"/>
    <property type="match status" value="1"/>
</dbReference>
<dbReference type="GO" id="GO:0004096">
    <property type="term" value="F:catalase activity"/>
    <property type="evidence" value="ECO:0007669"/>
    <property type="project" value="InterPro"/>
</dbReference>
<dbReference type="GO" id="GO:0042542">
    <property type="term" value="P:response to hydrogen peroxide"/>
    <property type="evidence" value="ECO:0007669"/>
    <property type="project" value="TreeGrafter"/>
</dbReference>
<evidence type="ECO:0000313" key="13">
    <source>
        <dbReference type="Proteomes" id="UP000001695"/>
    </source>
</evidence>
<comment type="cofactor">
    <cofactor evidence="7">
        <name>heme</name>
        <dbReference type="ChEBI" id="CHEBI:30413"/>
    </cofactor>
</comment>
<dbReference type="Pfam" id="PF00199">
    <property type="entry name" value="Catalase"/>
    <property type="match status" value="1"/>
</dbReference>
<evidence type="ECO:0000256" key="6">
    <source>
        <dbReference type="ARBA" id="ARBA00023004"/>
    </source>
</evidence>
<keyword evidence="13" id="KW-1185">Reference proteome</keyword>
<dbReference type="Gene3D" id="1.20.1280.120">
    <property type="match status" value="1"/>
</dbReference>
<comment type="function">
    <text evidence="7">Has an organic peroxide-dependent peroxidase activity.</text>
</comment>
<protein>
    <recommendedName>
        <fullName evidence="7">Catalase-related peroxidase</fullName>
        <ecNumber evidence="7">1.11.1.-</ecNumber>
    </recommendedName>
</protein>
<dbReference type="Gene3D" id="2.40.180.10">
    <property type="entry name" value="Catalase core domain"/>
    <property type="match status" value="1"/>
</dbReference>
<keyword evidence="2 7" id="KW-0575">Peroxidase</keyword>
<proteinExistence type="inferred from homology"/>
<evidence type="ECO:0000256" key="3">
    <source>
        <dbReference type="ARBA" id="ARBA00022617"/>
    </source>
</evidence>
<feature type="binding site" description="axial binding residue" evidence="9">
    <location>
        <position position="320"/>
    </location>
    <ligand>
        <name>heme</name>
        <dbReference type="ChEBI" id="CHEBI:30413"/>
    </ligand>
    <ligandPart>
        <name>Fe</name>
        <dbReference type="ChEBI" id="CHEBI:18248"/>
    </ligandPart>
</feature>
<keyword evidence="4 7" id="KW-0479">Metal-binding</keyword>
<keyword evidence="3 7" id="KW-0349">Heme</keyword>
<keyword evidence="5 7" id="KW-0560">Oxidoreductase</keyword>
<dbReference type="STRING" id="395963.Bind_3566"/>
<name>B2IG49_BEII9</name>
<evidence type="ECO:0000256" key="1">
    <source>
        <dbReference type="ARBA" id="ARBA00005329"/>
    </source>
</evidence>
<dbReference type="CDD" id="cd08153">
    <property type="entry name" value="srpA_like"/>
    <property type="match status" value="1"/>
</dbReference>
<reference evidence="13" key="1">
    <citation type="submission" date="2008-03" db="EMBL/GenBank/DDBJ databases">
        <title>Complete sequence of chromosome of Beijerinckia indica subsp. indica ATCC 9039.</title>
        <authorList>
            <consortium name="US DOE Joint Genome Institute"/>
            <person name="Copeland A."/>
            <person name="Lucas S."/>
            <person name="Lapidus A."/>
            <person name="Glavina del Rio T."/>
            <person name="Dalin E."/>
            <person name="Tice H."/>
            <person name="Bruce D."/>
            <person name="Goodwin L."/>
            <person name="Pitluck S."/>
            <person name="LaButti K."/>
            <person name="Schmutz J."/>
            <person name="Larimer F."/>
            <person name="Land M."/>
            <person name="Hauser L."/>
            <person name="Kyrpides N."/>
            <person name="Mikhailova N."/>
            <person name="Dunfield P.F."/>
            <person name="Dedysh S.N."/>
            <person name="Liesack W."/>
            <person name="Saw J.H."/>
            <person name="Alam M."/>
            <person name="Chen Y."/>
            <person name="Murrell J.C."/>
            <person name="Richardson P."/>
        </authorList>
    </citation>
    <scope>NUCLEOTIDE SEQUENCE [LARGE SCALE GENOMIC DNA]</scope>
    <source>
        <strain evidence="13">ATCC 9039 / DSM 1715 / NCIMB 8712</strain>
    </source>
</reference>
<dbReference type="InterPro" id="IPR020835">
    <property type="entry name" value="Catalase_sf"/>
</dbReference>
<dbReference type="RefSeq" id="WP_012386471.1">
    <property type="nucleotide sequence ID" value="NC_010581.1"/>
</dbReference>
<keyword evidence="10" id="KW-0732">Signal</keyword>
<dbReference type="eggNOG" id="COG0753">
    <property type="taxonomic scope" value="Bacteria"/>
</dbReference>
<dbReference type="GO" id="GO:0046872">
    <property type="term" value="F:metal ion binding"/>
    <property type="evidence" value="ECO:0007669"/>
    <property type="project" value="UniProtKB-KW"/>
</dbReference>
<comment type="similarity">
    <text evidence="1 7">Belongs to the catalase family.</text>
</comment>
<dbReference type="InterPro" id="IPR011614">
    <property type="entry name" value="Catalase_core"/>
</dbReference>
<dbReference type="GO" id="GO:0020037">
    <property type="term" value="F:heme binding"/>
    <property type="evidence" value="ECO:0007669"/>
    <property type="project" value="InterPro"/>
</dbReference>
<evidence type="ECO:0000259" key="11">
    <source>
        <dbReference type="SMART" id="SM01060"/>
    </source>
</evidence>
<evidence type="ECO:0000256" key="10">
    <source>
        <dbReference type="SAM" id="SignalP"/>
    </source>
</evidence>
<dbReference type="EC" id="1.11.1.-" evidence="7"/>
<feature type="active site" evidence="8">
    <location>
        <position position="53"/>
    </location>
</feature>
<dbReference type="SUPFAM" id="SSF56634">
    <property type="entry name" value="Heme-dependent catalase-like"/>
    <property type="match status" value="1"/>
</dbReference>
<dbReference type="PROSITE" id="PS51402">
    <property type="entry name" value="CATALASE_3"/>
    <property type="match status" value="1"/>
</dbReference>
<feature type="signal peptide" evidence="10">
    <location>
        <begin position="1"/>
        <end position="20"/>
    </location>
</feature>
<dbReference type="EMBL" id="CP001016">
    <property type="protein sequence ID" value="ACB97123.1"/>
    <property type="molecule type" value="Genomic_DNA"/>
</dbReference>
<dbReference type="GO" id="GO:0042744">
    <property type="term" value="P:hydrogen peroxide catabolic process"/>
    <property type="evidence" value="ECO:0007669"/>
    <property type="project" value="TreeGrafter"/>
</dbReference>
<accession>B2IG49</accession>
<dbReference type="Proteomes" id="UP000001695">
    <property type="component" value="Chromosome"/>
</dbReference>
<dbReference type="SMART" id="SM01060">
    <property type="entry name" value="Catalase"/>
    <property type="match status" value="1"/>
</dbReference>
<sequence>MKYKLMIAALVLGTGFCANGMNRVAAEEAGIETKLIDAMNTLFGKHPGLRANHAKGLVTQGVFKPSPEAAGISKAILFKGESIPVTLRFSDATGVPLIPDGSPNANPHGAAIKYHLPDGSETDMVLVSFKFFPIGTAEDFLTLLQAIAASPPDAAKPTALERFAASHPSVAAANATLATPASFAEEHYFGINAFIFTDAKGKTQAVRYQLVPDKLAHLSAEEAAKRAPDFLKTELTERLAKTPALFHLKAQLAAQGDDTKDPSKPWPDDRKIIDLGTITIEKIVPDSATAEKALLYLPGQVTEGIDVSDDPMIGIRDSSYAVSFSRRSQ</sequence>
<gene>
    <name evidence="12" type="ordered locus">Bind_3566</name>
</gene>
<evidence type="ECO:0000256" key="9">
    <source>
        <dbReference type="PIRSR" id="PIRSR000296-2"/>
    </source>
</evidence>
<evidence type="ECO:0000256" key="2">
    <source>
        <dbReference type="ARBA" id="ARBA00022559"/>
    </source>
</evidence>
<evidence type="ECO:0000256" key="4">
    <source>
        <dbReference type="ARBA" id="ARBA00022723"/>
    </source>
</evidence>
<feature type="domain" description="Catalase core" evidence="11">
    <location>
        <begin position="13"/>
        <end position="329"/>
    </location>
</feature>
<reference evidence="12 13" key="2">
    <citation type="journal article" date="2010" name="J. Bacteriol.">
        <title>Complete genome sequence of Beijerinckia indica subsp. indica.</title>
        <authorList>
            <person name="Tamas I."/>
            <person name="Dedysh S.N."/>
            <person name="Liesack W."/>
            <person name="Stott M.B."/>
            <person name="Alam M."/>
            <person name="Murrell J.C."/>
            <person name="Dunfield P.F."/>
        </authorList>
    </citation>
    <scope>NUCLEOTIDE SEQUENCE [LARGE SCALE GENOMIC DNA]</scope>
    <source>
        <strain evidence="13">ATCC 9039 / DSM 1715 / NCIMB 8712</strain>
    </source>
</reference>
<evidence type="ECO:0000313" key="12">
    <source>
        <dbReference type="EMBL" id="ACB97123.1"/>
    </source>
</evidence>
<evidence type="ECO:0000256" key="7">
    <source>
        <dbReference type="PIRNR" id="PIRNR000296"/>
    </source>
</evidence>
<dbReference type="GO" id="GO:0005737">
    <property type="term" value="C:cytoplasm"/>
    <property type="evidence" value="ECO:0007669"/>
    <property type="project" value="TreeGrafter"/>
</dbReference>
<dbReference type="KEGG" id="bid:Bind_3566"/>
<feature type="chain" id="PRO_5002778741" description="Catalase-related peroxidase" evidence="10">
    <location>
        <begin position="21"/>
        <end position="329"/>
    </location>
</feature>
<dbReference type="AlphaFoldDB" id="B2IG49"/>
<dbReference type="OrthoDB" id="255727at2"/>
<dbReference type="HOGENOM" id="CLU_045961_0_0_5"/>
<keyword evidence="6 7" id="KW-0408">Iron</keyword>
<dbReference type="PIRSF" id="PIRSF000296">
    <property type="entry name" value="SrpA"/>
    <property type="match status" value="1"/>
</dbReference>